<accession>A0A9X2V878</accession>
<evidence type="ECO:0000313" key="4">
    <source>
        <dbReference type="Proteomes" id="UP001155144"/>
    </source>
</evidence>
<gene>
    <name evidence="3" type="ORF">GGP45_003053</name>
</gene>
<feature type="domain" description="PIN" evidence="1">
    <location>
        <begin position="49"/>
        <end position="149"/>
    </location>
</feature>
<dbReference type="Pfam" id="PF13470">
    <property type="entry name" value="PIN_3"/>
    <property type="match status" value="1"/>
</dbReference>
<dbReference type="Pfam" id="PF26343">
    <property type="entry name" value="VapC50_C"/>
    <property type="match status" value="1"/>
</dbReference>
<evidence type="ECO:0000259" key="1">
    <source>
        <dbReference type="Pfam" id="PF13470"/>
    </source>
</evidence>
<dbReference type="InterPro" id="IPR002716">
    <property type="entry name" value="PIN_dom"/>
</dbReference>
<feature type="domain" description="VapC50 C-terminal" evidence="2">
    <location>
        <begin position="167"/>
        <end position="220"/>
    </location>
</feature>
<dbReference type="EMBL" id="JANUBL010000008">
    <property type="protein sequence ID" value="MCS4122686.1"/>
    <property type="molecule type" value="Genomic_DNA"/>
</dbReference>
<evidence type="ECO:0000313" key="3">
    <source>
        <dbReference type="EMBL" id="MCS4122686.1"/>
    </source>
</evidence>
<comment type="caution">
    <text evidence="3">The sequence shown here is derived from an EMBL/GenBank/DDBJ whole genome shotgun (WGS) entry which is preliminary data.</text>
</comment>
<proteinExistence type="predicted"/>
<name>A0A9X2V878_9BACT</name>
<dbReference type="Proteomes" id="UP001155144">
    <property type="component" value="Unassembled WGS sequence"/>
</dbReference>
<protein>
    <submittedName>
        <fullName evidence="3">Nucleic acid-binding protein</fullName>
    </submittedName>
</protein>
<dbReference type="RefSeq" id="WP_259040412.1">
    <property type="nucleotide sequence ID" value="NZ_JANUBL010000008.1"/>
</dbReference>
<dbReference type="InterPro" id="IPR058652">
    <property type="entry name" value="VapC50_C"/>
</dbReference>
<organism evidence="3 4">
    <name type="scientific">Salinibacter ruber</name>
    <dbReference type="NCBI Taxonomy" id="146919"/>
    <lineage>
        <taxon>Bacteria</taxon>
        <taxon>Pseudomonadati</taxon>
        <taxon>Rhodothermota</taxon>
        <taxon>Rhodothermia</taxon>
        <taxon>Rhodothermales</taxon>
        <taxon>Salinibacteraceae</taxon>
        <taxon>Salinibacter</taxon>
    </lineage>
</organism>
<reference evidence="3" key="1">
    <citation type="submission" date="2022-08" db="EMBL/GenBank/DDBJ databases">
        <title>Genomic Encyclopedia of Type Strains, Phase V (KMG-V): Genome sequencing to study the core and pangenomes of soil and plant-associated prokaryotes.</title>
        <authorList>
            <person name="Whitman W."/>
        </authorList>
    </citation>
    <scope>NUCLEOTIDE SEQUENCE</scope>
    <source>
        <strain evidence="3">SP3026</strain>
    </source>
</reference>
<sequence length="226" mass="25690">MGTELTNPLSAERLLFALPPIFSAFCRFSRQVSASSVDSRPIAANDANVLYPAQLRDLLMRLAVGGLVRAHWSNQIHEEWMLNVVGNYSDISREDVEYTRSQMDRALPDAQVTGHKHLIEDLSLPDPDDNHVLAAAIHTETDYIITFNLEDFPDAKLRTHGVKAIHPDTLMSMLMSSSKEKLLKVVKRHRTSLRKPPLDREEYLEVLKATGLEKTVERLETHRDRL</sequence>
<dbReference type="AlphaFoldDB" id="A0A9X2V878"/>
<evidence type="ECO:0000259" key="2">
    <source>
        <dbReference type="Pfam" id="PF26343"/>
    </source>
</evidence>